<dbReference type="Gene3D" id="3.40.50.620">
    <property type="entry name" value="HUPs"/>
    <property type="match status" value="1"/>
</dbReference>
<reference evidence="7" key="3">
    <citation type="journal article" date="2019" name="J. ISSAAS">
        <title>Genomics, evolutionary history and diagnostics of the Alternaria alternata species group including apple and Asian pear pathotypes.</title>
        <authorList>
            <person name="Armitage A.D."/>
            <person name="Cockerton H.M."/>
            <person name="Sreenivasaprasad S."/>
            <person name="Woodhall J."/>
            <person name="Lane C."/>
            <person name="Harrison R.J."/>
            <person name="Clarkson J.P."/>
        </authorList>
    </citation>
    <scope>NUCLEOTIDE SEQUENCE</scope>
    <source>
        <strain evidence="7">FERA 1177</strain>
    </source>
</reference>
<feature type="region of interest" description="Disordered" evidence="4">
    <location>
        <begin position="205"/>
        <end position="224"/>
    </location>
</feature>
<dbReference type="EMBL" id="PDXD01000034">
    <property type="protein sequence ID" value="RYN71159.1"/>
    <property type="molecule type" value="Genomic_DNA"/>
</dbReference>
<dbReference type="Pfam" id="PF00733">
    <property type="entry name" value="Asn_synthase"/>
    <property type="match status" value="2"/>
</dbReference>
<keyword evidence="3" id="KW-0315">Glutamine amidotransferase</keyword>
<accession>A0A177DKK0</accession>
<dbReference type="SUPFAM" id="SSF56235">
    <property type="entry name" value="N-terminal nucleophile aminohydrolases (Ntn hydrolases)"/>
    <property type="match status" value="1"/>
</dbReference>
<evidence type="ECO:0000313" key="7">
    <source>
        <dbReference type="EMBL" id="RYN71159.1"/>
    </source>
</evidence>
<dbReference type="InterPro" id="IPR001962">
    <property type="entry name" value="Asn_synthase"/>
</dbReference>
<dbReference type="GeneID" id="29115734"/>
<evidence type="ECO:0000259" key="5">
    <source>
        <dbReference type="PROSITE" id="PS51278"/>
    </source>
</evidence>
<organism evidence="6 8">
    <name type="scientific">Alternaria alternata</name>
    <name type="common">Alternaria rot fungus</name>
    <name type="synonym">Torula alternata</name>
    <dbReference type="NCBI Taxonomy" id="5599"/>
    <lineage>
        <taxon>Eukaryota</taxon>
        <taxon>Fungi</taxon>
        <taxon>Dikarya</taxon>
        <taxon>Ascomycota</taxon>
        <taxon>Pezizomycotina</taxon>
        <taxon>Dothideomycetes</taxon>
        <taxon>Pleosporomycetidae</taxon>
        <taxon>Pleosporales</taxon>
        <taxon>Pleosporineae</taxon>
        <taxon>Pleosporaceae</taxon>
        <taxon>Alternaria</taxon>
        <taxon>Alternaria sect. Alternaria</taxon>
        <taxon>Alternaria alternata complex</taxon>
    </lineage>
</organism>
<gene>
    <name evidence="7" type="ORF">AA0117_g9777</name>
    <name evidence="6" type="ORF">CC77DRAFT_120506</name>
</gene>
<dbReference type="PANTHER" id="PTHR45937:SF1">
    <property type="entry name" value="ASPARAGINE SYNTHETASE DOMAIN-CONTAINING PROTEIN 1"/>
    <property type="match status" value="1"/>
</dbReference>
<feature type="region of interest" description="Disordered" evidence="4">
    <location>
        <begin position="16"/>
        <end position="45"/>
    </location>
</feature>
<dbReference type="VEuPathDB" id="FungiDB:CC77DRAFT_120506"/>
<dbReference type="CDD" id="cd01991">
    <property type="entry name" value="Asn_synthase_B_C"/>
    <property type="match status" value="1"/>
</dbReference>
<evidence type="ECO:0000256" key="2">
    <source>
        <dbReference type="ARBA" id="ARBA00022888"/>
    </source>
</evidence>
<dbReference type="PROSITE" id="PS51278">
    <property type="entry name" value="GATASE_TYPE_2"/>
    <property type="match status" value="1"/>
</dbReference>
<dbReference type="InterPro" id="IPR029055">
    <property type="entry name" value="Ntn_hydrolases_N"/>
</dbReference>
<dbReference type="InterPro" id="IPR017932">
    <property type="entry name" value="GATase_2_dom"/>
</dbReference>
<protein>
    <submittedName>
        <fullName evidence="6 7">Asparagine synthetase domain-containing protein</fullName>
    </submittedName>
</protein>
<dbReference type="Gene3D" id="3.60.20.10">
    <property type="entry name" value="Glutamine Phosphoribosylpyrophosphate, subunit 1, domain 1"/>
    <property type="match status" value="1"/>
</dbReference>
<dbReference type="RefSeq" id="XP_018385754.1">
    <property type="nucleotide sequence ID" value="XM_018530140.1"/>
</dbReference>
<dbReference type="Proteomes" id="UP000291422">
    <property type="component" value="Unassembled WGS sequence"/>
</dbReference>
<name>A0A177DKK0_ALTAL</name>
<evidence type="ECO:0000256" key="3">
    <source>
        <dbReference type="ARBA" id="ARBA00022962"/>
    </source>
</evidence>
<dbReference type="AlphaFoldDB" id="A0A177DKK0"/>
<dbReference type="GO" id="GO:0006529">
    <property type="term" value="P:asparagine biosynthetic process"/>
    <property type="evidence" value="ECO:0007669"/>
    <property type="project" value="UniProtKB-KW"/>
</dbReference>
<dbReference type="STRING" id="5599.A0A177DKK0"/>
<sequence>MCGIFFSLSRAGHVTPDTNTQQLLQNRGPDSTGQHQTVIESSPEASSTRLHATFLSTVLALRGNDVVKQPLKDVATGSVLCWNGEAWSIAGHAIDGNDSQLIFTKLLNACASTGETSIKSVIQLLSGVRGPYALVFFDAPNNRIYYGRDCLGRRSLLQKSTPDGTLVLSSVCDNASGESWTEVEADGIYVLDVDAADSTSKSLPVTKIPHRRSDPKEDSGLSFTLPFPTMNPTVDIEPATQNTDATEQLRLSLERSLKLRTQHIREAVTSNATLGAPKDAQVGILFSGGLDCTILARMCHDLLPLSESIDLLNVAFENPRIHSNLESGTSPYELCPDRITGRSSHAELIEVCPGREWRFVEVNVPYTETQAHRSTVMALMHPHNTEMDLSISIALYFASRGNGLAHLSDKAHAEPYTTNAHVLLSGLGADELFGGYQRHAVAFARHGYPGLIEELELDFSRLGKRNLGRDDRVISDSSREVRFPFLDEDFIALALSLPVTAKCDFGLAQVVDSEDPMQFLEPGKRALRLLAWQLGMKRVAAEKKRAIQFGARTAKMETGKTKGTHVLSQ</sequence>
<dbReference type="Proteomes" id="UP000077248">
    <property type="component" value="Unassembled WGS sequence"/>
</dbReference>
<feature type="domain" description="Glutamine amidotransferase type-2" evidence="5">
    <location>
        <begin position="2"/>
        <end position="194"/>
    </location>
</feature>
<evidence type="ECO:0000313" key="8">
    <source>
        <dbReference type="Proteomes" id="UP000077248"/>
    </source>
</evidence>
<dbReference type="CDD" id="cd03766">
    <property type="entry name" value="Gn_AT_II_novel"/>
    <property type="match status" value="1"/>
</dbReference>
<reference evidence="6 8" key="1">
    <citation type="submission" date="2016-05" db="EMBL/GenBank/DDBJ databases">
        <title>Comparative analysis of secretome profiles of manganese(II)-oxidizing ascomycete fungi.</title>
        <authorList>
            <consortium name="DOE Joint Genome Institute"/>
            <person name="Zeiner C.A."/>
            <person name="Purvine S.O."/>
            <person name="Zink E.M."/>
            <person name="Wu S."/>
            <person name="Pasa-Tolic L."/>
            <person name="Chaput D.L."/>
            <person name="Haridas S."/>
            <person name="Grigoriev I.V."/>
            <person name="Santelli C.M."/>
            <person name="Hansel C.M."/>
        </authorList>
    </citation>
    <scope>NUCLEOTIDE SEQUENCE [LARGE SCALE GENOMIC DNA]</scope>
    <source>
        <strain evidence="6 8">SRC1lrK2f</strain>
    </source>
</reference>
<keyword evidence="1" id="KW-0028">Amino-acid biosynthesis</keyword>
<dbReference type="PANTHER" id="PTHR45937">
    <property type="entry name" value="ASPARAGINE SYNTHETASE DOMAIN-CONTAINING PROTEIN 1"/>
    <property type="match status" value="1"/>
</dbReference>
<dbReference type="GO" id="GO:0004066">
    <property type="term" value="F:asparagine synthase (glutamine-hydrolyzing) activity"/>
    <property type="evidence" value="ECO:0007669"/>
    <property type="project" value="InterPro"/>
</dbReference>
<dbReference type="EMBL" id="KV441479">
    <property type="protein sequence ID" value="OAG20333.1"/>
    <property type="molecule type" value="Genomic_DNA"/>
</dbReference>
<dbReference type="KEGG" id="aalt:CC77DRAFT_120506"/>
<dbReference type="InterPro" id="IPR051857">
    <property type="entry name" value="Asn_synthetase_domain"/>
</dbReference>
<dbReference type="OMA" id="SVYESCP"/>
<evidence type="ECO:0000313" key="9">
    <source>
        <dbReference type="Proteomes" id="UP000291422"/>
    </source>
</evidence>
<keyword evidence="2" id="KW-0061">Asparagine biosynthesis</keyword>
<evidence type="ECO:0000313" key="6">
    <source>
        <dbReference type="EMBL" id="OAG20333.1"/>
    </source>
</evidence>
<dbReference type="InterPro" id="IPR014729">
    <property type="entry name" value="Rossmann-like_a/b/a_fold"/>
</dbReference>
<keyword evidence="8" id="KW-1185">Reference proteome</keyword>
<proteinExistence type="predicted"/>
<reference evidence="9" key="2">
    <citation type="journal article" date="2019" name="bioRxiv">
        <title>Genomics, evolutionary history and diagnostics of the Alternaria alternata species group including apple and Asian pear pathotypes.</title>
        <authorList>
            <person name="Armitage A.D."/>
            <person name="Cockerton H.M."/>
            <person name="Sreenivasaprasad S."/>
            <person name="Woodhall J.W."/>
            <person name="Lane C.R."/>
            <person name="Harrison R.J."/>
            <person name="Clarkson J.P."/>
        </authorList>
    </citation>
    <scope>NUCLEOTIDE SEQUENCE [LARGE SCALE GENOMIC DNA]</scope>
    <source>
        <strain evidence="9">FERA 1177</strain>
    </source>
</reference>
<evidence type="ECO:0000256" key="4">
    <source>
        <dbReference type="SAM" id="MobiDB-lite"/>
    </source>
</evidence>
<evidence type="ECO:0000256" key="1">
    <source>
        <dbReference type="ARBA" id="ARBA00022605"/>
    </source>
</evidence>
<dbReference type="SUPFAM" id="SSF52402">
    <property type="entry name" value="Adenine nucleotide alpha hydrolases-like"/>
    <property type="match status" value="1"/>
</dbReference>